<dbReference type="SUPFAM" id="SSF51735">
    <property type="entry name" value="NAD(P)-binding Rossmann-fold domains"/>
    <property type="match status" value="1"/>
</dbReference>
<evidence type="ECO:0000313" key="3">
    <source>
        <dbReference type="Proteomes" id="UP000004358"/>
    </source>
</evidence>
<feature type="domain" description="NAD-dependent epimerase/dehydratase" evidence="1">
    <location>
        <begin position="40"/>
        <end position="206"/>
    </location>
</feature>
<dbReference type="Gene3D" id="3.40.50.720">
    <property type="entry name" value="NAD(P)-binding Rossmann-like Domain"/>
    <property type="match status" value="1"/>
</dbReference>
<proteinExistence type="predicted"/>
<organism evidence="2 3">
    <name type="scientific">Blastopirellula marina DSM 3645</name>
    <dbReference type="NCBI Taxonomy" id="314230"/>
    <lineage>
        <taxon>Bacteria</taxon>
        <taxon>Pseudomonadati</taxon>
        <taxon>Planctomycetota</taxon>
        <taxon>Planctomycetia</taxon>
        <taxon>Pirellulales</taxon>
        <taxon>Pirellulaceae</taxon>
        <taxon>Blastopirellula</taxon>
    </lineage>
</organism>
<dbReference type="HOGENOM" id="CLU_820969_0_0_0"/>
<dbReference type="eggNOG" id="COG0451">
    <property type="taxonomic scope" value="Bacteria"/>
</dbReference>
<gene>
    <name evidence="2" type="ORF">DSM3645_26734</name>
</gene>
<accession>A3ZY77</accession>
<dbReference type="STRING" id="314230.DSM3645_26734"/>
<protein>
    <recommendedName>
        <fullName evidence="1">NAD-dependent epimerase/dehydratase domain-containing protein</fullName>
    </recommendedName>
</protein>
<dbReference type="AlphaFoldDB" id="A3ZY77"/>
<reference evidence="2 3" key="1">
    <citation type="submission" date="2006-02" db="EMBL/GenBank/DDBJ databases">
        <authorList>
            <person name="Amann R."/>
            <person name="Ferriera S."/>
            <person name="Johnson J."/>
            <person name="Kravitz S."/>
            <person name="Halpern A."/>
            <person name="Remington K."/>
            <person name="Beeson K."/>
            <person name="Tran B."/>
            <person name="Rogers Y.-H."/>
            <person name="Friedman R."/>
            <person name="Venter J.C."/>
        </authorList>
    </citation>
    <scope>NUCLEOTIDE SEQUENCE [LARGE SCALE GENOMIC DNA]</scope>
    <source>
        <strain evidence="2 3">DSM 3645</strain>
    </source>
</reference>
<name>A3ZY77_9BACT</name>
<evidence type="ECO:0000259" key="1">
    <source>
        <dbReference type="Pfam" id="PF01370"/>
    </source>
</evidence>
<dbReference type="EMBL" id="AANZ01000020">
    <property type="protein sequence ID" value="EAQ78548.1"/>
    <property type="molecule type" value="Genomic_DNA"/>
</dbReference>
<sequence>MTLWNTIPDTIENESQLNEVLTRPSPELVEMMRGLDGDLLILGAGGKMGPSLALRAQRAIDEAQCSTSIVAASRFSDPASREMLQTAGIRTESVDLLDRDSLARLPDAQNIVYLVGCKFGTSSNPAQTWAINTLVPGHAMERYPNARFVTLSTGNVYPLMPSSGKGAAESQPLGPIGEYANAAVARERIFEYWSRQTGAAITQIRLNYATDLRYGVLTDIALQLAAEQPINVTQGYLNCIWQGDANDAILRSLALAESPPRVMNLTGPEKVSVRSVAETLGRLLNRPVRFTGTEAPNALLSDSTQYCRVLGKPLVSIDTIIRWLAHWIHINGRLLNKPTHFEVRDGVF</sequence>
<dbReference type="InterPro" id="IPR036291">
    <property type="entry name" value="NAD(P)-bd_dom_sf"/>
</dbReference>
<dbReference type="Proteomes" id="UP000004358">
    <property type="component" value="Unassembled WGS sequence"/>
</dbReference>
<evidence type="ECO:0000313" key="2">
    <source>
        <dbReference type="EMBL" id="EAQ78548.1"/>
    </source>
</evidence>
<dbReference type="InterPro" id="IPR001509">
    <property type="entry name" value="Epimerase_deHydtase"/>
</dbReference>
<comment type="caution">
    <text evidence="2">The sequence shown here is derived from an EMBL/GenBank/DDBJ whole genome shotgun (WGS) entry which is preliminary data.</text>
</comment>
<dbReference type="Pfam" id="PF01370">
    <property type="entry name" value="Epimerase"/>
    <property type="match status" value="1"/>
</dbReference>